<comment type="subcellular location">
    <subcellularLocation>
        <location evidence="1">Membrane</location>
        <topology evidence="1">Multi-pass membrane protein</topology>
    </subcellularLocation>
</comment>
<keyword evidence="9" id="KW-1185">Reference proteome</keyword>
<comment type="similarity">
    <text evidence="2">Belongs to the GtrA family.</text>
</comment>
<feature type="domain" description="GtrA/DPMS transmembrane" evidence="7">
    <location>
        <begin position="10"/>
        <end position="126"/>
    </location>
</feature>
<dbReference type="InterPro" id="IPR051401">
    <property type="entry name" value="GtrA_CellWall_Glycosyl"/>
</dbReference>
<dbReference type="RefSeq" id="WP_345391149.1">
    <property type="nucleotide sequence ID" value="NZ_BAABHG010000004.1"/>
</dbReference>
<reference evidence="9" key="1">
    <citation type="journal article" date="2019" name="Int. J. Syst. Evol. Microbiol.">
        <title>The Global Catalogue of Microorganisms (GCM) 10K type strain sequencing project: providing services to taxonomists for standard genome sequencing and annotation.</title>
        <authorList>
            <consortium name="The Broad Institute Genomics Platform"/>
            <consortium name="The Broad Institute Genome Sequencing Center for Infectious Disease"/>
            <person name="Wu L."/>
            <person name="Ma J."/>
        </authorList>
    </citation>
    <scope>NUCLEOTIDE SEQUENCE [LARGE SCALE GENOMIC DNA]</scope>
    <source>
        <strain evidence="9">CGMCC 4.7643</strain>
    </source>
</reference>
<evidence type="ECO:0000256" key="4">
    <source>
        <dbReference type="ARBA" id="ARBA00022989"/>
    </source>
</evidence>
<dbReference type="Pfam" id="PF04138">
    <property type="entry name" value="GtrA_DPMS_TM"/>
    <property type="match status" value="1"/>
</dbReference>
<sequence length="147" mass="15906">MKLITGTQLRFGLVGVANTLLDALGYALLVTLGVPMFVANFLSTSAGMALSFTLNRSFTFRAKDGDVRRQAILFFAVTAFGLWVVQALVILGVTKAFPGIHLLVPKAAGIAVGLVWNYVLYHKVVFRKPHREPAAPANEVPSDPPLR</sequence>
<feature type="transmembrane region" description="Helical" evidence="6">
    <location>
        <begin position="71"/>
        <end position="93"/>
    </location>
</feature>
<evidence type="ECO:0000256" key="2">
    <source>
        <dbReference type="ARBA" id="ARBA00009399"/>
    </source>
</evidence>
<evidence type="ECO:0000256" key="5">
    <source>
        <dbReference type="ARBA" id="ARBA00023136"/>
    </source>
</evidence>
<keyword evidence="3 6" id="KW-0812">Transmembrane</keyword>
<name>A0ABW5GMH4_9PSEU</name>
<dbReference type="InterPro" id="IPR007267">
    <property type="entry name" value="GtrA_DPMS_TM"/>
</dbReference>
<evidence type="ECO:0000313" key="8">
    <source>
        <dbReference type="EMBL" id="MFD2461957.1"/>
    </source>
</evidence>
<evidence type="ECO:0000256" key="3">
    <source>
        <dbReference type="ARBA" id="ARBA00022692"/>
    </source>
</evidence>
<dbReference type="PANTHER" id="PTHR38459">
    <property type="entry name" value="PROPHAGE BACTOPRENOL-LINKED GLUCOSE TRANSLOCASE HOMOLOG"/>
    <property type="match status" value="1"/>
</dbReference>
<evidence type="ECO:0000259" key="7">
    <source>
        <dbReference type="Pfam" id="PF04138"/>
    </source>
</evidence>
<dbReference type="Proteomes" id="UP001597419">
    <property type="component" value="Unassembled WGS sequence"/>
</dbReference>
<proteinExistence type="inferred from homology"/>
<gene>
    <name evidence="8" type="ORF">ACFSYJ_25340</name>
</gene>
<accession>A0ABW5GMH4</accession>
<evidence type="ECO:0000256" key="6">
    <source>
        <dbReference type="SAM" id="Phobius"/>
    </source>
</evidence>
<feature type="transmembrane region" description="Helical" evidence="6">
    <location>
        <begin position="99"/>
        <end position="121"/>
    </location>
</feature>
<keyword evidence="4 6" id="KW-1133">Transmembrane helix</keyword>
<comment type="caution">
    <text evidence="8">The sequence shown here is derived from an EMBL/GenBank/DDBJ whole genome shotgun (WGS) entry which is preliminary data.</text>
</comment>
<keyword evidence="5 6" id="KW-0472">Membrane</keyword>
<organism evidence="8 9">
    <name type="scientific">Amycolatopsis samaneae</name>
    <dbReference type="NCBI Taxonomy" id="664691"/>
    <lineage>
        <taxon>Bacteria</taxon>
        <taxon>Bacillati</taxon>
        <taxon>Actinomycetota</taxon>
        <taxon>Actinomycetes</taxon>
        <taxon>Pseudonocardiales</taxon>
        <taxon>Pseudonocardiaceae</taxon>
        <taxon>Amycolatopsis</taxon>
    </lineage>
</organism>
<dbReference type="EMBL" id="JBHUKU010000014">
    <property type="protein sequence ID" value="MFD2461957.1"/>
    <property type="molecule type" value="Genomic_DNA"/>
</dbReference>
<protein>
    <submittedName>
        <fullName evidence="8">GtrA family protein</fullName>
    </submittedName>
</protein>
<evidence type="ECO:0000256" key="1">
    <source>
        <dbReference type="ARBA" id="ARBA00004141"/>
    </source>
</evidence>
<evidence type="ECO:0000313" key="9">
    <source>
        <dbReference type="Proteomes" id="UP001597419"/>
    </source>
</evidence>
<feature type="transmembrane region" description="Helical" evidence="6">
    <location>
        <begin position="23"/>
        <end position="50"/>
    </location>
</feature>
<dbReference type="PANTHER" id="PTHR38459:SF1">
    <property type="entry name" value="PROPHAGE BACTOPRENOL-LINKED GLUCOSE TRANSLOCASE HOMOLOG"/>
    <property type="match status" value="1"/>
</dbReference>